<evidence type="ECO:0000313" key="1">
    <source>
        <dbReference type="EMBL" id="OGL82870.1"/>
    </source>
</evidence>
<dbReference type="AlphaFoldDB" id="A0A1F7UX54"/>
<evidence type="ECO:0000313" key="2">
    <source>
        <dbReference type="Proteomes" id="UP000176846"/>
    </source>
</evidence>
<comment type="caution">
    <text evidence="1">The sequence shown here is derived from an EMBL/GenBank/DDBJ whole genome shotgun (WGS) entry which is preliminary data.</text>
</comment>
<name>A0A1F7UX54_9BACT</name>
<dbReference type="Proteomes" id="UP000176846">
    <property type="component" value="Unassembled WGS sequence"/>
</dbReference>
<reference evidence="1 2" key="1">
    <citation type="journal article" date="2016" name="Nat. Commun.">
        <title>Thousands of microbial genomes shed light on interconnected biogeochemical processes in an aquifer system.</title>
        <authorList>
            <person name="Anantharaman K."/>
            <person name="Brown C.T."/>
            <person name="Hug L.A."/>
            <person name="Sharon I."/>
            <person name="Castelle C.J."/>
            <person name="Probst A.J."/>
            <person name="Thomas B.C."/>
            <person name="Singh A."/>
            <person name="Wilkins M.J."/>
            <person name="Karaoz U."/>
            <person name="Brodie E.L."/>
            <person name="Williams K.H."/>
            <person name="Hubbard S.S."/>
            <person name="Banfield J.F."/>
        </authorList>
    </citation>
    <scope>NUCLEOTIDE SEQUENCE [LARGE SCALE GENOMIC DNA]</scope>
</reference>
<sequence length="67" mass="7999">MTGGGNERVVRWFSHSRTQFFRAARSPRFGRHLFCEHDLFTFSIYEPSEGFLFLEYLAILIVYEKFS</sequence>
<proteinExistence type="predicted"/>
<dbReference type="EMBL" id="MGEK01000006">
    <property type="protein sequence ID" value="OGL82870.1"/>
    <property type="molecule type" value="Genomic_DNA"/>
</dbReference>
<accession>A0A1F7UX54</accession>
<gene>
    <name evidence="1" type="ORF">A2936_04365</name>
</gene>
<protein>
    <submittedName>
        <fullName evidence="1">Uncharacterized protein</fullName>
    </submittedName>
</protein>
<organism evidence="1 2">
    <name type="scientific">Candidatus Uhrbacteria bacterium RIFCSPLOWO2_01_FULL_47_25</name>
    <dbReference type="NCBI Taxonomy" id="1802402"/>
    <lineage>
        <taxon>Bacteria</taxon>
        <taxon>Candidatus Uhriibacteriota</taxon>
    </lineage>
</organism>